<dbReference type="RefSeq" id="WP_246399744.1">
    <property type="nucleotide sequence ID" value="NZ_JACHFM010000002.1"/>
</dbReference>
<evidence type="ECO:0000256" key="3">
    <source>
        <dbReference type="ARBA" id="ARBA00022759"/>
    </source>
</evidence>
<evidence type="ECO:0000313" key="9">
    <source>
        <dbReference type="Proteomes" id="UP000549457"/>
    </source>
</evidence>
<dbReference type="GO" id="GO:0004521">
    <property type="term" value="F:RNA endonuclease activity"/>
    <property type="evidence" value="ECO:0007669"/>
    <property type="project" value="InterPro"/>
</dbReference>
<organism evidence="8 9">
    <name type="scientific">Amaricoccus macauensis</name>
    <dbReference type="NCBI Taxonomy" id="57001"/>
    <lineage>
        <taxon>Bacteria</taxon>
        <taxon>Pseudomonadati</taxon>
        <taxon>Pseudomonadota</taxon>
        <taxon>Alphaproteobacteria</taxon>
        <taxon>Rhodobacterales</taxon>
        <taxon>Paracoccaceae</taxon>
        <taxon>Amaricoccus</taxon>
    </lineage>
</organism>
<comment type="similarity">
    <text evidence="5">Belongs to the YicC/YloC family.</text>
</comment>
<comment type="caution">
    <text evidence="8">The sequence shown here is derived from an EMBL/GenBank/DDBJ whole genome shotgun (WGS) entry which is preliminary data.</text>
</comment>
<sequence length="293" mass="30338">MTGYADVSDVAEGLGWTWEARSVNGRGLDLRLRLPEGFEALDAAARAAAAKALARGSVTVSLRLSRGAAGSAPRLNREVLDAVVAAALAAGEAAAERGLDLAPMTAADLLAARGVLEADVAAPGEDGALVARMAADLDRLFAALAAARASEGRALAIVITGQLDRVAVLVASARETATARTARSGELLRTRIEAVLAGTSAVDEARLAQELALLAVKSDITEELDRLVAHVAAARELLATGGPVGRRLDFLMQEFNREANTLCSKSGAADLTAIGLDLKVVVDQMREQVQNVE</sequence>
<name>A0A840SI42_9RHOB</name>
<keyword evidence="2" id="KW-0540">Nuclease</keyword>
<dbReference type="Pfam" id="PF08340">
    <property type="entry name" value="YicC-like_C"/>
    <property type="match status" value="1"/>
</dbReference>
<dbReference type="InterPro" id="IPR013551">
    <property type="entry name" value="YicC-like_C"/>
</dbReference>
<evidence type="ECO:0000313" key="8">
    <source>
        <dbReference type="EMBL" id="MBB5222689.1"/>
    </source>
</evidence>
<evidence type="ECO:0000259" key="6">
    <source>
        <dbReference type="Pfam" id="PF03755"/>
    </source>
</evidence>
<dbReference type="NCBIfam" id="TIGR00255">
    <property type="entry name" value="YicC/YloC family endoribonuclease"/>
    <property type="match status" value="1"/>
</dbReference>
<evidence type="ECO:0000256" key="1">
    <source>
        <dbReference type="ARBA" id="ARBA00001968"/>
    </source>
</evidence>
<feature type="domain" description="Endoribonuclease YicC-like C-terminal" evidence="7">
    <location>
        <begin position="176"/>
        <end position="293"/>
    </location>
</feature>
<dbReference type="Proteomes" id="UP000549457">
    <property type="component" value="Unassembled WGS sequence"/>
</dbReference>
<keyword evidence="4" id="KW-0378">Hydrolase</keyword>
<dbReference type="InterPro" id="IPR013527">
    <property type="entry name" value="YicC-like_N"/>
</dbReference>
<dbReference type="EMBL" id="JACHFM010000002">
    <property type="protein sequence ID" value="MBB5222689.1"/>
    <property type="molecule type" value="Genomic_DNA"/>
</dbReference>
<feature type="domain" description="Endoribonuclease YicC-like N-terminal" evidence="6">
    <location>
        <begin position="1"/>
        <end position="156"/>
    </location>
</feature>
<accession>A0A840SI42</accession>
<proteinExistence type="inferred from homology"/>
<evidence type="ECO:0000256" key="5">
    <source>
        <dbReference type="ARBA" id="ARBA00035648"/>
    </source>
</evidence>
<dbReference type="InterPro" id="IPR005229">
    <property type="entry name" value="YicC/YloC-like"/>
</dbReference>
<dbReference type="Pfam" id="PF03755">
    <property type="entry name" value="YicC-like_N"/>
    <property type="match status" value="1"/>
</dbReference>
<comment type="cofactor">
    <cofactor evidence="1">
        <name>a divalent metal cation</name>
        <dbReference type="ChEBI" id="CHEBI:60240"/>
    </cofactor>
</comment>
<keyword evidence="3" id="KW-0255">Endonuclease</keyword>
<reference evidence="8 9" key="1">
    <citation type="submission" date="2020-08" db="EMBL/GenBank/DDBJ databases">
        <title>Genomic Encyclopedia of Type Strains, Phase IV (KMG-IV): sequencing the most valuable type-strain genomes for metagenomic binning, comparative biology and taxonomic classification.</title>
        <authorList>
            <person name="Goeker M."/>
        </authorList>
    </citation>
    <scope>NUCLEOTIDE SEQUENCE [LARGE SCALE GENOMIC DNA]</scope>
    <source>
        <strain evidence="8 9">DSM 101730</strain>
    </source>
</reference>
<dbReference type="AlphaFoldDB" id="A0A840SI42"/>
<protein>
    <submittedName>
        <fullName evidence="8">Uncharacterized protein (TIGR00255 family)</fullName>
    </submittedName>
</protein>
<dbReference type="PANTHER" id="PTHR30636:SF3">
    <property type="entry name" value="UPF0701 PROTEIN YICC"/>
    <property type="match status" value="1"/>
</dbReference>
<evidence type="ECO:0000259" key="7">
    <source>
        <dbReference type="Pfam" id="PF08340"/>
    </source>
</evidence>
<keyword evidence="9" id="KW-1185">Reference proteome</keyword>
<gene>
    <name evidence="8" type="ORF">HNP73_002625</name>
</gene>
<dbReference type="PANTHER" id="PTHR30636">
    <property type="entry name" value="UPF0701 PROTEIN YICC"/>
    <property type="match status" value="1"/>
</dbReference>
<evidence type="ECO:0000256" key="4">
    <source>
        <dbReference type="ARBA" id="ARBA00022801"/>
    </source>
</evidence>
<evidence type="ECO:0000256" key="2">
    <source>
        <dbReference type="ARBA" id="ARBA00022722"/>
    </source>
</evidence>
<dbReference type="GO" id="GO:0016787">
    <property type="term" value="F:hydrolase activity"/>
    <property type="evidence" value="ECO:0007669"/>
    <property type="project" value="UniProtKB-KW"/>
</dbReference>